<comment type="caution">
    <text evidence="4">The sequence shown here is derived from an EMBL/GenBank/DDBJ whole genome shotgun (WGS) entry which is preliminary data.</text>
</comment>
<dbReference type="Pfam" id="PF17482">
    <property type="entry name" value="Phage_sheath_1C"/>
    <property type="match status" value="1"/>
</dbReference>
<evidence type="ECO:0000313" key="7">
    <source>
        <dbReference type="Proteomes" id="UP000294641"/>
    </source>
</evidence>
<organism evidence="4 6">
    <name type="scientific">Kurthia zopfii</name>
    <dbReference type="NCBI Taxonomy" id="1650"/>
    <lineage>
        <taxon>Bacteria</taxon>
        <taxon>Bacillati</taxon>
        <taxon>Bacillota</taxon>
        <taxon>Bacilli</taxon>
        <taxon>Bacillales</taxon>
        <taxon>Caryophanaceae</taxon>
        <taxon>Kurthia</taxon>
    </lineage>
</organism>
<dbReference type="InterPro" id="IPR020287">
    <property type="entry name" value="Tail_sheath_C"/>
</dbReference>
<gene>
    <name evidence="5" type="ORF">DFR61_13020</name>
    <name evidence="4" type="ORF">NCTC10597_00883</name>
</gene>
<dbReference type="AlphaFoldDB" id="A0A8B4Q934"/>
<dbReference type="Proteomes" id="UP000294641">
    <property type="component" value="Unassembled WGS sequence"/>
</dbReference>
<evidence type="ECO:0000259" key="2">
    <source>
        <dbReference type="Pfam" id="PF04984"/>
    </source>
</evidence>
<evidence type="ECO:0000313" key="4">
    <source>
        <dbReference type="EMBL" id="STX09213.1"/>
    </source>
</evidence>
<dbReference type="Proteomes" id="UP000254330">
    <property type="component" value="Unassembled WGS sequence"/>
</dbReference>
<evidence type="ECO:0000313" key="5">
    <source>
        <dbReference type="EMBL" id="TDR35525.1"/>
    </source>
</evidence>
<dbReference type="RefSeq" id="WP_109348733.1">
    <property type="nucleotide sequence ID" value="NZ_BJUE01000007.1"/>
</dbReference>
<comment type="similarity">
    <text evidence="1">Belongs to the myoviridae tail sheath protein family.</text>
</comment>
<dbReference type="EMBL" id="SNZG01000030">
    <property type="protein sequence ID" value="TDR35525.1"/>
    <property type="molecule type" value="Genomic_DNA"/>
</dbReference>
<feature type="domain" description="Tail sheath protein subtilisin-like" evidence="2">
    <location>
        <begin position="81"/>
        <end position="220"/>
    </location>
</feature>
<keyword evidence="7" id="KW-1185">Reference proteome</keyword>
<proteinExistence type="inferred from homology"/>
<accession>A0A8B4Q934</accession>
<dbReference type="Pfam" id="PF04984">
    <property type="entry name" value="Phage_sheath_1"/>
    <property type="match status" value="1"/>
</dbReference>
<dbReference type="EMBL" id="UGNP01000001">
    <property type="protein sequence ID" value="STX09213.1"/>
    <property type="molecule type" value="Genomic_DNA"/>
</dbReference>
<feature type="domain" description="Tail sheath protein C-terminal" evidence="3">
    <location>
        <begin position="227"/>
        <end position="349"/>
    </location>
</feature>
<evidence type="ECO:0000256" key="1">
    <source>
        <dbReference type="ARBA" id="ARBA00008005"/>
    </source>
</evidence>
<name>A0A8B4Q934_9BACL</name>
<evidence type="ECO:0000313" key="6">
    <source>
        <dbReference type="Proteomes" id="UP000254330"/>
    </source>
</evidence>
<dbReference type="Gene3D" id="3.40.50.11790">
    <property type="match status" value="1"/>
</dbReference>
<protein>
    <submittedName>
        <fullName evidence="4 5">Tail sheath protein</fullName>
    </submittedName>
</protein>
<evidence type="ECO:0000259" key="3">
    <source>
        <dbReference type="Pfam" id="PF17482"/>
    </source>
</evidence>
<dbReference type="InterPro" id="IPR035089">
    <property type="entry name" value="Phage_sheath_subtilisin"/>
</dbReference>
<reference evidence="4 6" key="1">
    <citation type="submission" date="2018-06" db="EMBL/GenBank/DDBJ databases">
        <authorList>
            <consortium name="Pathogen Informatics"/>
            <person name="Doyle S."/>
        </authorList>
    </citation>
    <scope>NUCLEOTIDE SEQUENCE [LARGE SCALE GENOMIC DNA]</scope>
    <source>
        <strain evidence="4 6">NCTC10597</strain>
    </source>
</reference>
<reference evidence="5 7" key="2">
    <citation type="submission" date="2019-03" db="EMBL/GenBank/DDBJ databases">
        <title>Genomic Encyclopedia of Type Strains, Phase IV (KMG-IV): sequencing the most valuable type-strain genomes for metagenomic binning, comparative biology and taxonomic classification.</title>
        <authorList>
            <person name="Goeker M."/>
        </authorList>
    </citation>
    <scope>NUCLEOTIDE SEQUENCE [LARGE SCALE GENOMIC DNA]</scope>
    <source>
        <strain evidence="5 7">DSM 20580</strain>
    </source>
</reference>
<dbReference type="OrthoDB" id="89060at2"/>
<sequence>MGLPQINIEFLGRATSAIARSARGIVALVLKDDTPNAKSQEIKSIDDLKPADWTVRNLAYIKQVLKGTPSKVIIEVVPTETVDYLEVLNRLSFKKFNYLTIPDITTPQTSDVVTWIKEKRKAKKTFKAVLSNVKADSEGIINFTTAGIKVGEETYTSAEYAPRIAGILAGLDFTRSSTYFVLDEVESIVEHADPDGAIDAGELILINDGEKIKIGRGVNSLVTTTTTKTEDFKSIRIIEVVDMISDDVRSVFEDEYVGKVNNIYDNQVLFITSLNAYFKELSTDEVLDKEADNIAEINVDAQRLAWEKIGTDTSTWEDQVVKETSFKRNVFLKGNVKIVDSMEDLDFNIFM</sequence>
<dbReference type="Gene3D" id="3.30.1370.220">
    <property type="match status" value="1"/>
</dbReference>